<dbReference type="PANTHER" id="PTHR43867:SF5">
    <property type="entry name" value="GLUCANS BIOSYNTHESIS GLUCOSYLTRANSFERASE H"/>
    <property type="match status" value="1"/>
</dbReference>
<reference evidence="15" key="1">
    <citation type="journal article" date="2019" name="Int. J. Syst. Evol. Microbiol.">
        <title>The Global Catalogue of Microorganisms (GCM) 10K type strain sequencing project: providing services to taxonomists for standard genome sequencing and annotation.</title>
        <authorList>
            <consortium name="The Broad Institute Genomics Platform"/>
            <consortium name="The Broad Institute Genome Sequencing Center for Infectious Disease"/>
            <person name="Wu L."/>
            <person name="Ma J."/>
        </authorList>
    </citation>
    <scope>NUCLEOTIDE SEQUENCE [LARGE SCALE GENOMIC DNA]</scope>
    <source>
        <strain evidence="15">KCTC 23707</strain>
    </source>
</reference>
<name>A0ABW4K7N2_9HYPH</name>
<evidence type="ECO:0000256" key="3">
    <source>
        <dbReference type="ARBA" id="ARBA00009337"/>
    </source>
</evidence>
<proteinExistence type="inferred from homology"/>
<keyword evidence="9 12" id="KW-0812">Transmembrane</keyword>
<keyword evidence="7 14" id="KW-0328">Glycosyltransferase</keyword>
<feature type="transmembrane region" description="Helical" evidence="12">
    <location>
        <begin position="560"/>
        <end position="583"/>
    </location>
</feature>
<evidence type="ECO:0000256" key="9">
    <source>
        <dbReference type="ARBA" id="ARBA00022692"/>
    </source>
</evidence>
<organism evidence="14 15">
    <name type="scientific">Methylopila henanensis</name>
    <dbReference type="NCBI Taxonomy" id="873516"/>
    <lineage>
        <taxon>Bacteria</taxon>
        <taxon>Pseudomonadati</taxon>
        <taxon>Pseudomonadota</taxon>
        <taxon>Alphaproteobacteria</taxon>
        <taxon>Hyphomicrobiales</taxon>
        <taxon>Methylopilaceae</taxon>
        <taxon>Methylopila</taxon>
    </lineage>
</organism>
<feature type="transmembrane region" description="Helical" evidence="12">
    <location>
        <begin position="41"/>
        <end position="61"/>
    </location>
</feature>
<dbReference type="GO" id="GO:0016757">
    <property type="term" value="F:glycosyltransferase activity"/>
    <property type="evidence" value="ECO:0007669"/>
    <property type="project" value="UniProtKB-KW"/>
</dbReference>
<comment type="similarity">
    <text evidence="3">Belongs to the glycosyltransferase 2 family. OpgH subfamily.</text>
</comment>
<dbReference type="InterPro" id="IPR050321">
    <property type="entry name" value="Glycosyltr_2/OpgH_subfam"/>
</dbReference>
<evidence type="ECO:0000313" key="15">
    <source>
        <dbReference type="Proteomes" id="UP001597308"/>
    </source>
</evidence>
<dbReference type="EMBL" id="JBHUER010000005">
    <property type="protein sequence ID" value="MFD1703116.1"/>
    <property type="molecule type" value="Genomic_DNA"/>
</dbReference>
<dbReference type="InterPro" id="IPR001173">
    <property type="entry name" value="Glyco_trans_2-like"/>
</dbReference>
<evidence type="ECO:0000256" key="1">
    <source>
        <dbReference type="ARBA" id="ARBA00004429"/>
    </source>
</evidence>
<feature type="transmembrane region" description="Helical" evidence="12">
    <location>
        <begin position="536"/>
        <end position="554"/>
    </location>
</feature>
<keyword evidence="8 14" id="KW-0808">Transferase</keyword>
<keyword evidence="6" id="KW-0997">Cell inner membrane</keyword>
<evidence type="ECO:0000256" key="6">
    <source>
        <dbReference type="ARBA" id="ARBA00022519"/>
    </source>
</evidence>
<evidence type="ECO:0000256" key="5">
    <source>
        <dbReference type="ARBA" id="ARBA00022475"/>
    </source>
</evidence>
<dbReference type="Pfam" id="PF13632">
    <property type="entry name" value="Glyco_trans_2_3"/>
    <property type="match status" value="1"/>
</dbReference>
<feature type="transmembrane region" description="Helical" evidence="12">
    <location>
        <begin position="396"/>
        <end position="422"/>
    </location>
</feature>
<evidence type="ECO:0000256" key="7">
    <source>
        <dbReference type="ARBA" id="ARBA00022676"/>
    </source>
</evidence>
<keyword evidence="10 12" id="KW-1133">Transmembrane helix</keyword>
<feature type="transmembrane region" description="Helical" evidence="12">
    <location>
        <begin position="497"/>
        <end position="515"/>
    </location>
</feature>
<keyword evidence="15" id="KW-1185">Reference proteome</keyword>
<evidence type="ECO:0000256" key="8">
    <source>
        <dbReference type="ARBA" id="ARBA00022679"/>
    </source>
</evidence>
<evidence type="ECO:0000256" key="4">
    <source>
        <dbReference type="ARBA" id="ARBA00020585"/>
    </source>
</evidence>
<evidence type="ECO:0000313" key="14">
    <source>
        <dbReference type="EMBL" id="MFD1703116.1"/>
    </source>
</evidence>
<sequence length="645" mass="70021">MSSTIDSSPVAPARASLFRRTFSGVTPTGTQSTLGLFFRRLTMATLVLGTSAALTAAFWTVMNVDGWSIPEMAMFVCFVASLPWIVIGFWNGVIGLALLRFARDPLDVVIPCAARVSDDEPITSRAAIVMCIRHEDSQRVVRRLDAILRSLDATGFGDAFDVHVLSDTTREDFAADEREAIEGWRAGLVRQERVFYRRRPVNTGFKAGNIREFLLERGDDYEVMITLDADSVMSGPTILRLVRVMQANPKLGILQSLVVGLPARTAFARMFQFGMRASMRSYTMGAAWWSADCGPYWGHNAAIRVAPFRDHAELPELPGAPPLGGVILSHDQVEAVLIRRAGYEVCVLPEESGSWEDNPTSLPDFLRRNLRWCQGNMQYVKLLGMPGLRLISRVQLLLAILMYVSAPAWIGFMIAGAAQAFGPPSVIGDLDPPGSFPVGLSIGLFLTMLFLTFTPKLMGYLDVVMSDRESARYGGTGPFVAGTAAELFFGFLLAPVVSFSVTVFLIFLLGFGASVGWEAQDRDGHRVGWLEAASKLWPATLFGVALTVTLAYAAPQVLLWASPVLASFLLAVPFTVITSTDALGALAARSRLGATPEEMAPPAEVRAVSDSVPATVRYGAPLAPFRLDGGETGGRLRAMVEEPAR</sequence>
<evidence type="ECO:0000259" key="13">
    <source>
        <dbReference type="Pfam" id="PF13632"/>
    </source>
</evidence>
<dbReference type="InterPro" id="IPR029044">
    <property type="entry name" value="Nucleotide-diphossugar_trans"/>
</dbReference>
<evidence type="ECO:0000256" key="11">
    <source>
        <dbReference type="ARBA" id="ARBA00023136"/>
    </source>
</evidence>
<feature type="transmembrane region" description="Helical" evidence="12">
    <location>
        <begin position="434"/>
        <end position="453"/>
    </location>
</feature>
<evidence type="ECO:0000256" key="12">
    <source>
        <dbReference type="SAM" id="Phobius"/>
    </source>
</evidence>
<comment type="subcellular location">
    <subcellularLocation>
        <location evidence="1">Cell inner membrane</location>
        <topology evidence="1">Multi-pass membrane protein</topology>
    </subcellularLocation>
</comment>
<comment type="pathway">
    <text evidence="2">Glycan metabolism; osmoregulated periplasmic glucan (OPG) biosynthesis.</text>
</comment>
<protein>
    <recommendedName>
        <fullName evidence="4">Glucans biosynthesis glucosyltransferase H</fullName>
    </recommendedName>
</protein>
<gene>
    <name evidence="14" type="primary">mdoH</name>
    <name evidence="14" type="ORF">ACFSCV_08875</name>
</gene>
<evidence type="ECO:0000256" key="10">
    <source>
        <dbReference type="ARBA" id="ARBA00022989"/>
    </source>
</evidence>
<accession>A0ABW4K7N2</accession>
<dbReference type="NCBIfam" id="NF003962">
    <property type="entry name" value="PRK05454.2-5"/>
    <property type="match status" value="1"/>
</dbReference>
<feature type="transmembrane region" description="Helical" evidence="12">
    <location>
        <begin position="73"/>
        <end position="99"/>
    </location>
</feature>
<feature type="domain" description="Glycosyltransferase 2-like" evidence="13">
    <location>
        <begin position="225"/>
        <end position="415"/>
    </location>
</feature>
<dbReference type="Proteomes" id="UP001597308">
    <property type="component" value="Unassembled WGS sequence"/>
</dbReference>
<evidence type="ECO:0000256" key="2">
    <source>
        <dbReference type="ARBA" id="ARBA00005001"/>
    </source>
</evidence>
<keyword evidence="5" id="KW-1003">Cell membrane</keyword>
<keyword evidence="11 12" id="KW-0472">Membrane</keyword>
<comment type="caution">
    <text evidence="14">The sequence shown here is derived from an EMBL/GenBank/DDBJ whole genome shotgun (WGS) entry which is preliminary data.</text>
</comment>
<dbReference type="RefSeq" id="WP_378799031.1">
    <property type="nucleotide sequence ID" value="NZ_JBHUER010000005.1"/>
</dbReference>
<dbReference type="PANTHER" id="PTHR43867">
    <property type="entry name" value="CELLULOSE SYNTHASE CATALYTIC SUBUNIT A [UDP-FORMING]"/>
    <property type="match status" value="1"/>
</dbReference>
<feature type="transmembrane region" description="Helical" evidence="12">
    <location>
        <begin position="473"/>
        <end position="491"/>
    </location>
</feature>
<dbReference type="NCBIfam" id="NF003958">
    <property type="entry name" value="PRK05454.2-1"/>
    <property type="match status" value="1"/>
</dbReference>
<dbReference type="SUPFAM" id="SSF53448">
    <property type="entry name" value="Nucleotide-diphospho-sugar transferases"/>
    <property type="match status" value="1"/>
</dbReference>
<dbReference type="Gene3D" id="3.90.550.10">
    <property type="entry name" value="Spore Coat Polysaccharide Biosynthesis Protein SpsA, Chain A"/>
    <property type="match status" value="1"/>
</dbReference>